<name>A0A425XYU0_9BACT</name>
<evidence type="ECO:0000313" key="6">
    <source>
        <dbReference type="EMBL" id="RRG20252.1"/>
    </source>
</evidence>
<organism evidence="6 7">
    <name type="scientific">Ancylomarina euxinus</name>
    <dbReference type="NCBI Taxonomy" id="2283627"/>
    <lineage>
        <taxon>Bacteria</taxon>
        <taxon>Pseudomonadati</taxon>
        <taxon>Bacteroidota</taxon>
        <taxon>Bacteroidia</taxon>
        <taxon>Marinilabiliales</taxon>
        <taxon>Marinifilaceae</taxon>
        <taxon>Ancylomarina</taxon>
    </lineage>
</organism>
<evidence type="ECO:0000256" key="2">
    <source>
        <dbReference type="ARBA" id="ARBA00023136"/>
    </source>
</evidence>
<evidence type="ECO:0000313" key="7">
    <source>
        <dbReference type="Proteomes" id="UP000285794"/>
    </source>
</evidence>
<dbReference type="Proteomes" id="UP000285794">
    <property type="component" value="Unassembled WGS sequence"/>
</dbReference>
<dbReference type="Gene3D" id="2.40.170.20">
    <property type="entry name" value="TonB-dependent receptor, beta-barrel domain"/>
    <property type="match status" value="1"/>
</dbReference>
<dbReference type="GO" id="GO:0009279">
    <property type="term" value="C:cell outer membrane"/>
    <property type="evidence" value="ECO:0007669"/>
    <property type="project" value="UniProtKB-SubCell"/>
</dbReference>
<protein>
    <recommendedName>
        <fullName evidence="5">TonB-dependent receptor plug domain-containing protein</fullName>
    </recommendedName>
</protein>
<dbReference type="Pfam" id="PF07715">
    <property type="entry name" value="Plug"/>
    <property type="match status" value="1"/>
</dbReference>
<proteinExistence type="predicted"/>
<evidence type="ECO:0000256" key="3">
    <source>
        <dbReference type="ARBA" id="ARBA00023237"/>
    </source>
</evidence>
<feature type="domain" description="TonB-dependent receptor plug" evidence="5">
    <location>
        <begin position="271"/>
        <end position="342"/>
    </location>
</feature>
<dbReference type="Pfam" id="PF13715">
    <property type="entry name" value="CarbopepD_reg_2"/>
    <property type="match status" value="1"/>
</dbReference>
<dbReference type="SUPFAM" id="SSF49464">
    <property type="entry name" value="Carboxypeptidase regulatory domain-like"/>
    <property type="match status" value="1"/>
</dbReference>
<evidence type="ECO:0000259" key="5">
    <source>
        <dbReference type="Pfam" id="PF07715"/>
    </source>
</evidence>
<dbReference type="SUPFAM" id="SSF56935">
    <property type="entry name" value="Porins"/>
    <property type="match status" value="1"/>
</dbReference>
<comment type="subcellular location">
    <subcellularLocation>
        <location evidence="1">Cell outer membrane</location>
    </subcellularLocation>
</comment>
<dbReference type="EMBL" id="QQWG01000014">
    <property type="protein sequence ID" value="RRG20252.1"/>
    <property type="molecule type" value="Genomic_DNA"/>
</dbReference>
<keyword evidence="4" id="KW-0732">Signal</keyword>
<sequence>MKRILSILISLFIIFNSSAQEKQKLSIGHKGMTFVELANNLENKYQIRSLYYDSWVSHITLKKRYENVNLQNLIMDVLSGSKIQFIIRDNYLILTQFENLNREFSLKKTNDDDKNQIQEIKKTDLDISSLQQQEFIIHEIGIALGRKKAKLFGKISLWGAGLPLKGVEVFLPNMEKGVTSDKNGYFEIELAQGAYVINFRYLGLKQTVRKINLRGDGRLDIQLRKEMQAIKEIKVFAKDNKLKRTAMGLEYFASKDIESLPSALGEPDIIKSTTMLPGVESAGEGAIGFNVRGGSADQNLILIDNAPIYYPAHFFGFFSAFNNDMIQDASLYKSSIPIQFGGRISSTYDIHSSETIADETNGKVGISPITSKAYLNLPLLKKKLSIMNSFRFTYSDWIIKKIDSKELVDSKSDFYDLHGKILYKPNSNNLIELSYYKSEDEFQLHSDTVYNFNNFVSSLNWRYRFDEKLKMKNSAHFTSFSYDMSSDNNISNAFKLTHRVKDIGFKSHMTYEKDIFTKFDFGAEAKYYEISPGDLKAYSGSLFEPSKIDIEKGIETGLFAGAKFDLLGFLNAEAGIRYSLYGNIGKKEEAVYTDNKPSSLNRIETQRTTGGLNNIYHGPEMRFSINYAINNNNSFKASYNKTRQYIHLLSNTTSISPTDTWKLTDRYLKPQVGDQFSLGFYRNFFNSVAEFSIEAYTKRVKNAKDYKDGAELYLSRFPESEVLNADGKNYGLEFLIRKKSGRFNGMISYSYSRSYLKSKDRKGEFSVSNGEWYRAPYDKPHNLKAFLSFKLSRRFIFSTNVVYHTGRPATYPIAKYELQGVPIVYYSKRNQYRLPNYFRTDITLLIDGNLKKEKTFHTSWSFGIYNLTGQKNAYSTYFRIEDTSMVGYKLSVFGQAIPTVTFNVEF</sequence>
<accession>A0A425XYU0</accession>
<comment type="caution">
    <text evidence="6">The sequence shown here is derived from an EMBL/GenBank/DDBJ whole genome shotgun (WGS) entry which is preliminary data.</text>
</comment>
<keyword evidence="3" id="KW-0998">Cell outer membrane</keyword>
<dbReference type="OrthoDB" id="9803050at2"/>
<keyword evidence="7" id="KW-1185">Reference proteome</keyword>
<dbReference type="InterPro" id="IPR036942">
    <property type="entry name" value="Beta-barrel_TonB_sf"/>
</dbReference>
<feature type="chain" id="PRO_5019418832" description="TonB-dependent receptor plug domain-containing protein" evidence="4">
    <location>
        <begin position="20"/>
        <end position="906"/>
    </location>
</feature>
<feature type="signal peptide" evidence="4">
    <location>
        <begin position="1"/>
        <end position="19"/>
    </location>
</feature>
<dbReference type="InterPro" id="IPR008969">
    <property type="entry name" value="CarboxyPept-like_regulatory"/>
</dbReference>
<dbReference type="InterPro" id="IPR012910">
    <property type="entry name" value="Plug_dom"/>
</dbReference>
<evidence type="ECO:0000256" key="4">
    <source>
        <dbReference type="SAM" id="SignalP"/>
    </source>
</evidence>
<evidence type="ECO:0000256" key="1">
    <source>
        <dbReference type="ARBA" id="ARBA00004442"/>
    </source>
</evidence>
<dbReference type="AlphaFoldDB" id="A0A425XYU0"/>
<keyword evidence="2" id="KW-0472">Membrane</keyword>
<gene>
    <name evidence="6" type="ORF">DWB61_12955</name>
</gene>
<dbReference type="Gene3D" id="2.60.40.1120">
    <property type="entry name" value="Carboxypeptidase-like, regulatory domain"/>
    <property type="match status" value="1"/>
</dbReference>
<dbReference type="RefSeq" id="WP_125031309.1">
    <property type="nucleotide sequence ID" value="NZ_JAPXVP010000012.1"/>
</dbReference>
<reference evidence="6 7" key="1">
    <citation type="submission" date="2018-07" db="EMBL/GenBank/DDBJ databases">
        <title>Draft genome sequence of Ancylomarina sp. M1P.</title>
        <authorList>
            <person name="Yadav S."/>
            <person name="Villanueva L."/>
            <person name="Damste J.S.S."/>
        </authorList>
    </citation>
    <scope>NUCLEOTIDE SEQUENCE [LARGE SCALE GENOMIC DNA]</scope>
    <source>
        <strain evidence="6 7">M1P</strain>
    </source>
</reference>